<keyword evidence="2" id="KW-1185">Reference proteome</keyword>
<proteinExistence type="predicted"/>
<evidence type="ECO:0000313" key="1">
    <source>
        <dbReference type="EMBL" id="QEN04709.1"/>
    </source>
</evidence>
<protein>
    <submittedName>
        <fullName evidence="1">Uncharacterized protein</fullName>
    </submittedName>
</protein>
<gene>
    <name evidence="1" type="ORF">EW093_08310</name>
</gene>
<dbReference type="KEGG" id="sper:EW093_08310"/>
<dbReference type="Proteomes" id="UP000323824">
    <property type="component" value="Chromosome"/>
</dbReference>
<organism evidence="1 2">
    <name type="scientific">Thiospirochaeta perfilievii</name>
    <dbReference type="NCBI Taxonomy" id="252967"/>
    <lineage>
        <taxon>Bacteria</taxon>
        <taxon>Pseudomonadati</taxon>
        <taxon>Spirochaetota</taxon>
        <taxon>Spirochaetia</taxon>
        <taxon>Spirochaetales</taxon>
        <taxon>Spirochaetaceae</taxon>
        <taxon>Thiospirochaeta</taxon>
    </lineage>
</organism>
<dbReference type="AlphaFoldDB" id="A0A5C1QCP3"/>
<reference evidence="1 2" key="2">
    <citation type="submission" date="2019-09" db="EMBL/GenBank/DDBJ databases">
        <title>Complete Genome Sequence and Methylome Analysis of free living Spirochaetas.</title>
        <authorList>
            <person name="Leshcheva N."/>
            <person name="Mikheeva N."/>
        </authorList>
    </citation>
    <scope>NUCLEOTIDE SEQUENCE [LARGE SCALE GENOMIC DNA]</scope>
    <source>
        <strain evidence="1 2">P</strain>
    </source>
</reference>
<dbReference type="OrthoDB" id="9808559at2"/>
<dbReference type="EMBL" id="CP035807">
    <property type="protein sequence ID" value="QEN04709.1"/>
    <property type="molecule type" value="Genomic_DNA"/>
</dbReference>
<dbReference type="RefSeq" id="WP_149567952.1">
    <property type="nucleotide sequence ID" value="NZ_CP035807.1"/>
</dbReference>
<accession>A0A5C1QCP3</accession>
<reference evidence="1 2" key="1">
    <citation type="submission" date="2019-02" db="EMBL/GenBank/DDBJ databases">
        <authorList>
            <person name="Fomenkov A."/>
            <person name="Dubinina G."/>
            <person name="Grabovich M."/>
            <person name="Vincze T."/>
            <person name="Roberts R.J."/>
        </authorList>
    </citation>
    <scope>NUCLEOTIDE SEQUENCE [LARGE SCALE GENOMIC DNA]</scope>
    <source>
        <strain evidence="1 2">P</strain>
    </source>
</reference>
<name>A0A5C1QCP3_9SPIO</name>
<evidence type="ECO:0000313" key="2">
    <source>
        <dbReference type="Proteomes" id="UP000323824"/>
    </source>
</evidence>
<sequence length="165" mass="18674">MKIQKRLLLSILPVVITTVLAVTTVAIIISKNALENQVKENAVLLSTSYSSQVDNTIFQIKRMAEDLSAAIETAINVETVLINTRKRYPEINRIIYSSVDGEVQDMSPYNKVLLLSDFTIYKEWDRALESQEVVISNPIKYLDEDVFMVFSPVTIDYTVNSPQVL</sequence>